<evidence type="ECO:0000256" key="2">
    <source>
        <dbReference type="ARBA" id="ARBA00016082"/>
    </source>
</evidence>
<keyword evidence="3" id="KW-0808">Transferase</keyword>
<evidence type="ECO:0000256" key="3">
    <source>
        <dbReference type="ARBA" id="ARBA00022679"/>
    </source>
</evidence>
<dbReference type="GO" id="GO:0003677">
    <property type="term" value="F:DNA binding"/>
    <property type="evidence" value="ECO:0007669"/>
    <property type="project" value="UniProtKB-KW"/>
</dbReference>
<dbReference type="Proteomes" id="UP000320841">
    <property type="component" value="Segment"/>
</dbReference>
<dbReference type="CDD" id="cd01189">
    <property type="entry name" value="INT_ICEBs1_C_like"/>
    <property type="match status" value="1"/>
</dbReference>
<dbReference type="GO" id="GO:0006310">
    <property type="term" value="P:DNA recombination"/>
    <property type="evidence" value="ECO:0007669"/>
    <property type="project" value="UniProtKB-KW"/>
</dbReference>
<reference evidence="10 11" key="1">
    <citation type="submission" date="2019-05" db="EMBL/GenBank/DDBJ databases">
        <authorList>
            <person name="Andrick R."/>
            <person name="Dugal D."/>
            <person name="Kinney M."/>
            <person name="Taplin D."/>
            <person name="Molloy S.D."/>
            <person name="Garlena R.A."/>
            <person name="Russell D.A."/>
            <person name="Pope W.H."/>
            <person name="Jacobs-Sera D."/>
            <person name="Hatfull G.F."/>
        </authorList>
    </citation>
    <scope>NUCLEOTIDE SEQUENCE [LARGE SCALE GENOMIC DNA]</scope>
</reference>
<evidence type="ECO:0000256" key="6">
    <source>
        <dbReference type="ARBA" id="ARBA00023125"/>
    </source>
</evidence>
<dbReference type="Gene3D" id="1.10.150.130">
    <property type="match status" value="1"/>
</dbReference>
<dbReference type="InterPro" id="IPR011010">
    <property type="entry name" value="DNA_brk_join_enz"/>
</dbReference>
<keyword evidence="8" id="KW-1160">Virus entry into host cell</keyword>
<evidence type="ECO:0000256" key="1">
    <source>
        <dbReference type="ARBA" id="ARBA00008857"/>
    </source>
</evidence>
<dbReference type="InterPro" id="IPR010998">
    <property type="entry name" value="Integrase_recombinase_N"/>
</dbReference>
<dbReference type="GO" id="GO:0015074">
    <property type="term" value="P:DNA integration"/>
    <property type="evidence" value="ECO:0007669"/>
    <property type="project" value="UniProtKB-KW"/>
</dbReference>
<evidence type="ECO:0000259" key="9">
    <source>
        <dbReference type="PROSITE" id="PS51898"/>
    </source>
</evidence>
<accession>A0A515MHB1</accession>
<comment type="similarity">
    <text evidence="1">Belongs to the 'phage' integrase family.</text>
</comment>
<dbReference type="InterPro" id="IPR002104">
    <property type="entry name" value="Integrase_catalytic"/>
</dbReference>
<keyword evidence="11" id="KW-1185">Reference proteome</keyword>
<dbReference type="KEGG" id="vg:55618670"/>
<evidence type="ECO:0000256" key="8">
    <source>
        <dbReference type="ARBA" id="ARBA00023195"/>
    </source>
</evidence>
<dbReference type="RefSeq" id="YP_009848252.1">
    <property type="nucleotide sequence ID" value="NC_048782.1"/>
</dbReference>
<evidence type="ECO:0000313" key="10">
    <source>
        <dbReference type="EMBL" id="QDM56053.1"/>
    </source>
</evidence>
<keyword evidence="7" id="KW-0233">DNA recombination</keyword>
<evidence type="ECO:0000256" key="7">
    <source>
        <dbReference type="ARBA" id="ARBA00023172"/>
    </source>
</evidence>
<feature type="domain" description="Tyr recombinase" evidence="9">
    <location>
        <begin position="169"/>
        <end position="374"/>
    </location>
</feature>
<evidence type="ECO:0000313" key="11">
    <source>
        <dbReference type="Proteomes" id="UP000320841"/>
    </source>
</evidence>
<keyword evidence="5" id="KW-0229">DNA integration</keyword>
<dbReference type="Gene3D" id="1.10.443.10">
    <property type="entry name" value="Intergrase catalytic core"/>
    <property type="match status" value="1"/>
</dbReference>
<dbReference type="GO" id="GO:0075713">
    <property type="term" value="P:establishment of integrated proviral latency"/>
    <property type="evidence" value="ECO:0007669"/>
    <property type="project" value="UniProtKB-KW"/>
</dbReference>
<sequence>MKPQKRIRGGKVRWVARYVGSDGLERSKTFELEKQAKAWTAERERELRRGEWIDPADQATTVGQLWRSWEMSATTDGTRKVRELVGRNLGRLERTPIAKVRRSDIRTWAHSLRNGRPWVKGCTGLAPNTVSNWLGQLAGCFNMAVADGLLLKSPTEGIAKRRKVDRAISRSELLDADEIWQLVETASVGVPKGRNWIAPQETLARMIIVGAATGLRAGEIAGLRIRSVDFLRRELAVIEQSKSGTSEFLWAPLKTAAASRVIPLPDAAVRALSDELRENPNADRSMPVFLTAQQRMWSSSTVGKSFQALRDRCGLDEDVTWHSLRHFYASALIHAGASVKTVQARLGHEKAETTLEVYAHLWPGEDERTRSAVDEALSRDRHGTGAAGVDSEDDVTPLVNADERGDVVRVSSL</sequence>
<dbReference type="SUPFAM" id="SSF56349">
    <property type="entry name" value="DNA breaking-rejoining enzymes"/>
    <property type="match status" value="1"/>
</dbReference>
<proteinExistence type="inferred from homology"/>
<dbReference type="InterPro" id="IPR050090">
    <property type="entry name" value="Tyrosine_recombinase_XerCD"/>
</dbReference>
<dbReference type="GeneID" id="55618670"/>
<keyword evidence="8" id="KW-1179">Viral genome integration</keyword>
<dbReference type="GO" id="GO:0016787">
    <property type="term" value="F:hydrolase activity"/>
    <property type="evidence" value="ECO:0007669"/>
    <property type="project" value="UniProtKB-KW"/>
</dbReference>
<dbReference type="Pfam" id="PF00589">
    <property type="entry name" value="Phage_integrase"/>
    <property type="match status" value="1"/>
</dbReference>
<dbReference type="GO" id="GO:0044826">
    <property type="term" value="P:viral genome integration into host DNA"/>
    <property type="evidence" value="ECO:0007669"/>
    <property type="project" value="UniProtKB-KW"/>
</dbReference>
<dbReference type="InterPro" id="IPR013762">
    <property type="entry name" value="Integrase-like_cat_sf"/>
</dbReference>
<dbReference type="PANTHER" id="PTHR30349:SF64">
    <property type="entry name" value="PROPHAGE INTEGRASE INTD-RELATED"/>
    <property type="match status" value="1"/>
</dbReference>
<keyword evidence="6" id="KW-0238">DNA-binding</keyword>
<evidence type="ECO:0000256" key="5">
    <source>
        <dbReference type="ARBA" id="ARBA00022908"/>
    </source>
</evidence>
<evidence type="ECO:0000256" key="4">
    <source>
        <dbReference type="ARBA" id="ARBA00022801"/>
    </source>
</evidence>
<name>A0A515MHB1_9CAUD</name>
<dbReference type="GO" id="GO:0016740">
    <property type="term" value="F:transferase activity"/>
    <property type="evidence" value="ECO:0007669"/>
    <property type="project" value="UniProtKB-KW"/>
</dbReference>
<dbReference type="PROSITE" id="PS51898">
    <property type="entry name" value="TYR_RECOMBINASE"/>
    <property type="match status" value="1"/>
</dbReference>
<protein>
    <recommendedName>
        <fullName evidence="2">Integrase</fullName>
    </recommendedName>
</protein>
<dbReference type="EMBL" id="MK967380">
    <property type="protein sequence ID" value="QDM56053.1"/>
    <property type="molecule type" value="Genomic_DNA"/>
</dbReference>
<organism evidence="10 11">
    <name type="scientific">Rhodococcus phage Sleepyhead</name>
    <dbReference type="NCBI Taxonomy" id="2591131"/>
    <lineage>
        <taxon>Viruses</taxon>
        <taxon>Duplodnaviria</taxon>
        <taxon>Heunggongvirae</taxon>
        <taxon>Uroviricota</taxon>
        <taxon>Caudoviricetes</taxon>
        <taxon>Sleepyheadvirus</taxon>
        <taxon>Sleepyheadvirus sleepyhead</taxon>
    </lineage>
</organism>
<keyword evidence="4" id="KW-0378">Hydrolase</keyword>
<gene>
    <name evidence="10" type="primary">38</name>
    <name evidence="10" type="ORF">SEA_SLEEPYHEAD_38</name>
</gene>
<dbReference type="PANTHER" id="PTHR30349">
    <property type="entry name" value="PHAGE INTEGRASE-RELATED"/>
    <property type="match status" value="1"/>
</dbReference>